<evidence type="ECO:0000313" key="2">
    <source>
        <dbReference type="Proteomes" id="UP000002215"/>
    </source>
</evidence>
<dbReference type="Proteomes" id="UP000002215">
    <property type="component" value="Chromosome"/>
</dbReference>
<protein>
    <submittedName>
        <fullName evidence="1">Uncharacterized protein</fullName>
    </submittedName>
</protein>
<name>A0A979GUZ0_CHIPD</name>
<dbReference type="OrthoDB" id="791062at2"/>
<gene>
    <name evidence="1" type="ordered locus">Cpin_3229</name>
</gene>
<reference evidence="2" key="1">
    <citation type="submission" date="2009-08" db="EMBL/GenBank/DDBJ databases">
        <title>The complete genome of Chitinophaga pinensis DSM 2588.</title>
        <authorList>
            <consortium name="US DOE Joint Genome Institute (JGI-PGF)"/>
            <person name="Lucas S."/>
            <person name="Copeland A."/>
            <person name="Lapidus A."/>
            <person name="Glavina del Rio T."/>
            <person name="Dalin E."/>
            <person name="Tice H."/>
            <person name="Bruce D."/>
            <person name="Goodwin L."/>
            <person name="Pitluck S."/>
            <person name="Kyrpides N."/>
            <person name="Mavromatis K."/>
            <person name="Ivanova N."/>
            <person name="Mikhailova N."/>
            <person name="Sims D."/>
            <person name="Meinche L."/>
            <person name="Brettin T."/>
            <person name="Detter J.C."/>
            <person name="Han C."/>
            <person name="Larimer F."/>
            <person name="Land M."/>
            <person name="Hauser L."/>
            <person name="Markowitz V."/>
            <person name="Cheng J.-F."/>
            <person name="Hugenholtz P."/>
            <person name="Woyke T."/>
            <person name="Wu D."/>
            <person name="Spring S."/>
            <person name="Klenk H.-P."/>
            <person name="Eisen J.A."/>
        </authorList>
    </citation>
    <scope>NUCLEOTIDE SEQUENCE [LARGE SCALE GENOMIC DNA]</scope>
    <source>
        <strain evidence="2">ATCC 43595 / DSM 2588 / LMG 13176 / NBRC 15968 / NCIMB 11800 / UQM 2034</strain>
    </source>
</reference>
<evidence type="ECO:0000313" key="1">
    <source>
        <dbReference type="EMBL" id="ACU60696.1"/>
    </source>
</evidence>
<dbReference type="KEGG" id="cpi:Cpin_3229"/>
<sequence length="214" mass="24765">MRTIEIQVFPFNELNEQAQRKALDKCREINTGFNWWNEVYEDFQNLCGYFGLTMDITLIYFSGFYSQGDGSCFTADVDMVQMLSCIENKAWKEYAPEEDLYFCRTDYDKRLVKLIQQDLISLAVQVDSTSAGYGVQVYFDATVNGPRGDSYPNIENALDQLDKVCTCVCQTLNQWLYKHLQEEYENRTSDKAVMDSIISNGYEFLQHGSISSFQ</sequence>
<dbReference type="AlphaFoldDB" id="A0A979GUZ0"/>
<dbReference type="RefSeq" id="WP_012790872.1">
    <property type="nucleotide sequence ID" value="NC_013132.1"/>
</dbReference>
<reference evidence="1 2" key="2">
    <citation type="journal article" date="2010" name="Stand. Genomic Sci.">
        <title>Complete genome sequence of Chitinophaga pinensis type strain (UQM 2034).</title>
        <authorList>
            <person name="Glavina Del Rio T."/>
            <person name="Abt B."/>
            <person name="Spring S."/>
            <person name="Lapidus A."/>
            <person name="Nolan M."/>
            <person name="Tice H."/>
            <person name="Copeland A."/>
            <person name="Cheng J.F."/>
            <person name="Chen F."/>
            <person name="Bruce D."/>
            <person name="Goodwin L."/>
            <person name="Pitluck S."/>
            <person name="Ivanova N."/>
            <person name="Mavromatis K."/>
            <person name="Mikhailova N."/>
            <person name="Pati A."/>
            <person name="Chen A."/>
            <person name="Palaniappan K."/>
            <person name="Land M."/>
            <person name="Hauser L."/>
            <person name="Chang Y.J."/>
            <person name="Jeffries C.D."/>
            <person name="Chain P."/>
            <person name="Saunders E."/>
            <person name="Detter J.C."/>
            <person name="Brettin T."/>
            <person name="Rohde M."/>
            <person name="Goker M."/>
            <person name="Bristow J."/>
            <person name="Eisen J.A."/>
            <person name="Markowitz V."/>
            <person name="Hugenholtz P."/>
            <person name="Kyrpides N.C."/>
            <person name="Klenk H.P."/>
            <person name="Lucas S."/>
        </authorList>
    </citation>
    <scope>NUCLEOTIDE SEQUENCE [LARGE SCALE GENOMIC DNA]</scope>
    <source>
        <strain evidence="2">ATCC 43595 / DSM 2588 / LMG 13176 / NBRC 15968 / NCIMB 11800 / UQM 2034</strain>
    </source>
</reference>
<proteinExistence type="predicted"/>
<accession>A0A979GUZ0</accession>
<dbReference type="EMBL" id="CP001699">
    <property type="protein sequence ID" value="ACU60696.1"/>
    <property type="molecule type" value="Genomic_DNA"/>
</dbReference>
<organism evidence="1 2">
    <name type="scientific">Chitinophaga pinensis (strain ATCC 43595 / DSM 2588 / LMG 13176 / NBRC 15968 / NCIMB 11800 / UQM 2034)</name>
    <dbReference type="NCBI Taxonomy" id="485918"/>
    <lineage>
        <taxon>Bacteria</taxon>
        <taxon>Pseudomonadati</taxon>
        <taxon>Bacteroidota</taxon>
        <taxon>Chitinophagia</taxon>
        <taxon>Chitinophagales</taxon>
        <taxon>Chitinophagaceae</taxon>
        <taxon>Chitinophaga</taxon>
    </lineage>
</organism>